<evidence type="ECO:0000256" key="4">
    <source>
        <dbReference type="ARBA" id="ARBA00023163"/>
    </source>
</evidence>
<dbReference type="OrthoDB" id="2284405at2759"/>
<evidence type="ECO:0000313" key="9">
    <source>
        <dbReference type="Proteomes" id="UP000311919"/>
    </source>
</evidence>
<keyword evidence="4" id="KW-0804">Transcription</keyword>
<evidence type="ECO:0000256" key="1">
    <source>
        <dbReference type="ARBA" id="ARBA00004123"/>
    </source>
</evidence>
<feature type="domain" description="MADS-box" evidence="6">
    <location>
        <begin position="116"/>
        <end position="176"/>
    </location>
</feature>
<dbReference type="PANTHER" id="PTHR48019">
    <property type="entry name" value="SERUM RESPONSE FACTOR HOMOLOG"/>
    <property type="match status" value="1"/>
</dbReference>
<reference evidence="7" key="1">
    <citation type="journal article" date="2009" name="Nature">
        <title>The Schistosoma japonicum genome reveals features of host-parasite interplay.</title>
        <authorList>
            <person name="Liu F."/>
            <person name="Zhou Y."/>
            <person name="Wang Z.Q."/>
            <person name="Lu G."/>
            <person name="Zheng H."/>
            <person name="Brindley P.J."/>
            <person name="McManus D.P."/>
            <person name="Blair D."/>
            <person name="Zhang Q.H."/>
            <person name="Zhong Y."/>
            <person name="Wang S."/>
            <person name="Han Z.G."/>
            <person name="Chen Z."/>
        </authorList>
    </citation>
    <scope>NUCLEOTIDE SEQUENCE</scope>
    <source>
        <strain evidence="7">Anhui</strain>
    </source>
</reference>
<dbReference type="GO" id="GO:0000981">
    <property type="term" value="F:DNA-binding transcription factor activity, RNA polymerase II-specific"/>
    <property type="evidence" value="ECO:0007669"/>
    <property type="project" value="InterPro"/>
</dbReference>
<organism evidence="7">
    <name type="scientific">Schistosoma japonicum</name>
    <name type="common">Blood fluke</name>
    <dbReference type="NCBI Taxonomy" id="6182"/>
    <lineage>
        <taxon>Eukaryota</taxon>
        <taxon>Metazoa</taxon>
        <taxon>Spiralia</taxon>
        <taxon>Lophotrochozoa</taxon>
        <taxon>Platyhelminthes</taxon>
        <taxon>Trematoda</taxon>
        <taxon>Digenea</taxon>
        <taxon>Strigeidida</taxon>
        <taxon>Schistosomatoidea</taxon>
        <taxon>Schistosomatidae</taxon>
        <taxon>Schistosoma</taxon>
    </lineage>
</organism>
<evidence type="ECO:0000256" key="5">
    <source>
        <dbReference type="ARBA" id="ARBA00023242"/>
    </source>
</evidence>
<dbReference type="EMBL" id="SKCS01000408">
    <property type="protein sequence ID" value="TNN08473.1"/>
    <property type="molecule type" value="Genomic_DNA"/>
</dbReference>
<accession>C1LI67</accession>
<keyword evidence="3" id="KW-0238">DNA-binding</keyword>
<dbReference type="PROSITE" id="PS50066">
    <property type="entry name" value="MADS_BOX_2"/>
    <property type="match status" value="1"/>
</dbReference>
<reference evidence="7" key="2">
    <citation type="submission" date="2009-03" db="EMBL/GenBank/DDBJ databases">
        <authorList>
            <person name="Gang L."/>
        </authorList>
    </citation>
    <scope>NUCLEOTIDE SEQUENCE</scope>
    <source>
        <strain evidence="7">Anhui</strain>
    </source>
</reference>
<evidence type="ECO:0000313" key="7">
    <source>
        <dbReference type="EMBL" id="CAX74395.1"/>
    </source>
</evidence>
<gene>
    <name evidence="8" type="ORF">EWB00_007006</name>
</gene>
<dbReference type="InterPro" id="IPR002100">
    <property type="entry name" value="TF_MADSbox"/>
</dbReference>
<dbReference type="GO" id="GO:0000987">
    <property type="term" value="F:cis-regulatory region sequence-specific DNA binding"/>
    <property type="evidence" value="ECO:0007669"/>
    <property type="project" value="InterPro"/>
</dbReference>
<sequence>MGTISMESAIHSVNNEANFSELSPHAYKFITECPENFSNSGDNSNHFNSDSDLDSQGGNNNNIRLINIREVNDDTSLTSIHPPCSKRRLHANDINNVTNQQLTFAEERNSCEKLTKGKQKIPIEFIADRTKRYSTFSKRKTGLMKKAVELAELTGAEVLLLVASETNHVYTFATQRLKGIIELECGKRLIQTCLSSSINSSNSSMMKSDQTDLDNLKTIHNVNRKFCKKEESTAIVNADTTLSSKDYVINDLKNICNQDNEVSPILEKDATQKLTNPNHVDNFEHRISIIPNTVIDSSQTADNHVLLNSEAFCNNISQVTNISSSAECKNMVYVPVSIVPSSSQNMLTLTPLPSNLLLTAQMTTNQLLLIPKLNSLPYITSNAGNILNSSVDTSTSNSLNPYLVGFLNVDANNRSSETSTNCVTKESSNFTSQNHINEFVNNSCKHYFKPPD</sequence>
<evidence type="ECO:0000313" key="8">
    <source>
        <dbReference type="EMBL" id="TNN08471.1"/>
    </source>
</evidence>
<keyword evidence="9" id="KW-1185">Reference proteome</keyword>
<dbReference type="STRING" id="6182.C1LI67"/>
<evidence type="ECO:0000256" key="2">
    <source>
        <dbReference type="ARBA" id="ARBA00023015"/>
    </source>
</evidence>
<keyword evidence="2" id="KW-0805">Transcription regulation</keyword>
<dbReference type="EMBL" id="SKCS01000408">
    <property type="protein sequence ID" value="TNN08472.1"/>
    <property type="molecule type" value="Genomic_DNA"/>
</dbReference>
<dbReference type="GO" id="GO:0046983">
    <property type="term" value="F:protein dimerization activity"/>
    <property type="evidence" value="ECO:0007669"/>
    <property type="project" value="InterPro"/>
</dbReference>
<dbReference type="PRINTS" id="PR00404">
    <property type="entry name" value="MADSDOMAIN"/>
</dbReference>
<dbReference type="SMART" id="SM00432">
    <property type="entry name" value="MADS"/>
    <property type="match status" value="1"/>
</dbReference>
<keyword evidence="5" id="KW-0539">Nucleus</keyword>
<evidence type="ECO:0000256" key="3">
    <source>
        <dbReference type="ARBA" id="ARBA00023125"/>
    </source>
</evidence>
<dbReference type="Proteomes" id="UP000311919">
    <property type="component" value="Unassembled WGS sequence"/>
</dbReference>
<dbReference type="FunFam" id="3.40.1810.10:FF:000002">
    <property type="entry name" value="Serum response factor b"/>
    <property type="match status" value="1"/>
</dbReference>
<dbReference type="AlphaFoldDB" id="C1LI67"/>
<dbReference type="InterPro" id="IPR036879">
    <property type="entry name" value="TF_MADSbox_sf"/>
</dbReference>
<evidence type="ECO:0000259" key="6">
    <source>
        <dbReference type="PROSITE" id="PS50066"/>
    </source>
</evidence>
<dbReference type="EMBL" id="FN318667">
    <property type="protein sequence ID" value="CAX74395.1"/>
    <property type="molecule type" value="mRNA"/>
</dbReference>
<dbReference type="GO" id="GO:0045944">
    <property type="term" value="P:positive regulation of transcription by RNA polymerase II"/>
    <property type="evidence" value="ECO:0007669"/>
    <property type="project" value="InterPro"/>
</dbReference>
<name>C1LI67_SCHJA</name>
<dbReference type="Gene3D" id="3.40.1810.10">
    <property type="entry name" value="Transcription factor, MADS-box"/>
    <property type="match status" value="1"/>
</dbReference>
<reference evidence="8 9" key="3">
    <citation type="submission" date="2019-03" db="EMBL/GenBank/DDBJ databases">
        <title>An improved genome assembly of the fluke Schistosoma japonicum.</title>
        <authorList>
            <person name="Hu W."/>
            <person name="Luo F."/>
            <person name="Yin M."/>
            <person name="Mo X."/>
            <person name="Sun C."/>
            <person name="Wu Q."/>
            <person name="Zhu B."/>
            <person name="Xiang M."/>
            <person name="Wang J."/>
            <person name="Wang Y."/>
            <person name="Zhang T."/>
            <person name="Xu B."/>
            <person name="Zheng H."/>
            <person name="Feng Z."/>
        </authorList>
    </citation>
    <scope>NUCLEOTIDE SEQUENCE [LARGE SCALE GENOMIC DNA]</scope>
    <source>
        <strain evidence="8">HuSjv2</strain>
        <tissue evidence="8">Worms</tissue>
    </source>
</reference>
<dbReference type="EMBL" id="SKCS01000408">
    <property type="protein sequence ID" value="TNN08471.1"/>
    <property type="molecule type" value="Genomic_DNA"/>
</dbReference>
<dbReference type="SUPFAM" id="SSF55455">
    <property type="entry name" value="SRF-like"/>
    <property type="match status" value="1"/>
</dbReference>
<dbReference type="InterPro" id="IPR033897">
    <property type="entry name" value="SRF-like_MADS-box"/>
</dbReference>
<dbReference type="InterPro" id="IPR050142">
    <property type="entry name" value="MADS-box/MEF2_TF"/>
</dbReference>
<dbReference type="Pfam" id="PF00319">
    <property type="entry name" value="SRF-TF"/>
    <property type="match status" value="1"/>
</dbReference>
<dbReference type="GO" id="GO:0005634">
    <property type="term" value="C:nucleus"/>
    <property type="evidence" value="ECO:0007669"/>
    <property type="project" value="UniProtKB-SubCell"/>
</dbReference>
<proteinExistence type="evidence at transcript level"/>
<comment type="subcellular location">
    <subcellularLocation>
        <location evidence="1">Nucleus</location>
    </subcellularLocation>
</comment>
<dbReference type="CDD" id="cd00266">
    <property type="entry name" value="MADS_SRF_like"/>
    <property type="match status" value="1"/>
</dbReference>
<protein>
    <submittedName>
        <fullName evidence="7 8">Serum response factor</fullName>
    </submittedName>
</protein>